<feature type="domain" description="NADP-dependent oxidoreductase" evidence="11">
    <location>
        <begin position="81"/>
        <end position="161"/>
    </location>
</feature>
<comment type="pathway">
    <text evidence="2">Lipid metabolism.</text>
</comment>
<evidence type="ECO:0000259" key="11">
    <source>
        <dbReference type="Pfam" id="PF00248"/>
    </source>
</evidence>
<keyword evidence="8" id="KW-0594">Phospholipid biosynthesis</keyword>
<name>A0AAV1RHW3_9ROSI</name>
<accession>A0AAV1RHW3</accession>
<dbReference type="PANTHER" id="PTHR35695">
    <property type="entry name" value="GLYCEROL-3-PHOSPHATE ACYLTRANSFERASE, CHLOROPLASTIC"/>
    <property type="match status" value="1"/>
</dbReference>
<evidence type="ECO:0000256" key="4">
    <source>
        <dbReference type="ARBA" id="ARBA00013113"/>
    </source>
</evidence>
<dbReference type="AlphaFoldDB" id="A0AAV1RHW3"/>
<dbReference type="Pfam" id="PF14829">
    <property type="entry name" value="GPAT_N"/>
    <property type="match status" value="1"/>
</dbReference>
<gene>
    <name evidence="13" type="ORF">DCAF_LOCUS10611</name>
</gene>
<comment type="caution">
    <text evidence="13">The sequence shown here is derived from an EMBL/GenBank/DDBJ whole genome shotgun (WGS) entry which is preliminary data.</text>
</comment>
<organism evidence="13 14">
    <name type="scientific">Dovyalis caffra</name>
    <dbReference type="NCBI Taxonomy" id="77055"/>
    <lineage>
        <taxon>Eukaryota</taxon>
        <taxon>Viridiplantae</taxon>
        <taxon>Streptophyta</taxon>
        <taxon>Embryophyta</taxon>
        <taxon>Tracheophyta</taxon>
        <taxon>Spermatophyta</taxon>
        <taxon>Magnoliopsida</taxon>
        <taxon>eudicotyledons</taxon>
        <taxon>Gunneridae</taxon>
        <taxon>Pentapetalae</taxon>
        <taxon>rosids</taxon>
        <taxon>fabids</taxon>
        <taxon>Malpighiales</taxon>
        <taxon>Salicaceae</taxon>
        <taxon>Flacourtieae</taxon>
        <taxon>Dovyalis</taxon>
    </lineage>
</organism>
<proteinExistence type="inferred from homology"/>
<dbReference type="Gene3D" id="1.10.1200.50">
    <property type="entry name" value="Glycerol-3-phosphate acyltransferase, alpha helical bundle, N-terminal"/>
    <property type="match status" value="1"/>
</dbReference>
<evidence type="ECO:0000256" key="5">
    <source>
        <dbReference type="ARBA" id="ARBA00022516"/>
    </source>
</evidence>
<evidence type="ECO:0000259" key="12">
    <source>
        <dbReference type="Pfam" id="PF14829"/>
    </source>
</evidence>
<evidence type="ECO:0000256" key="1">
    <source>
        <dbReference type="ARBA" id="ARBA00004765"/>
    </source>
</evidence>
<dbReference type="InterPro" id="IPR023083">
    <property type="entry name" value="G3P_O-acylTrfase_N"/>
</dbReference>
<dbReference type="Proteomes" id="UP001314170">
    <property type="component" value="Unassembled WGS sequence"/>
</dbReference>
<dbReference type="GO" id="GO:0009570">
    <property type="term" value="C:chloroplast stroma"/>
    <property type="evidence" value="ECO:0007669"/>
    <property type="project" value="TreeGrafter"/>
</dbReference>
<keyword evidence="5" id="KW-0444">Lipid biosynthesis</keyword>
<keyword evidence="14" id="KW-1185">Reference proteome</keyword>
<comment type="pathway">
    <text evidence="1">Phospholipid metabolism; CDP-diacylglycerol biosynthesis; CDP-diacylglycerol from sn-glycerol 3-phosphate: step 1/3.</text>
</comment>
<dbReference type="EMBL" id="CAWUPB010000994">
    <property type="protein sequence ID" value="CAK7335613.1"/>
    <property type="molecule type" value="Genomic_DNA"/>
</dbReference>
<comment type="similarity">
    <text evidence="3">Belongs to the GPAT/DAPAT family.</text>
</comment>
<sequence length="194" mass="21742">MTLSSRKFRFHVLAPQVLQSGIPNSHEIVLKNMVVALDRIFLDVEDPFVFSSYHKALRKPFDCYDFGQKYIRLLIDFRKMKAALAAFDTTVDCSMTFFDIAEVYGSKERKVKHLEMEVAVTTKYAALPWRLGSQSALNCLKDSLSHLELSSVELYQLNCVTNEIASGCGTVGGGFSGWGLVVVQWLCLTFAQPG</sequence>
<dbReference type="GO" id="GO:0006655">
    <property type="term" value="P:phosphatidylglycerol biosynthetic process"/>
    <property type="evidence" value="ECO:0007669"/>
    <property type="project" value="TreeGrafter"/>
</dbReference>
<dbReference type="Pfam" id="PF00248">
    <property type="entry name" value="Aldo_ket_red"/>
    <property type="match status" value="1"/>
</dbReference>
<keyword evidence="6" id="KW-0808">Transferase</keyword>
<dbReference type="PANTHER" id="PTHR35695:SF1">
    <property type="entry name" value="GLYCEROL-3-PHOSPHATE ACYLTRANSFERASE, CHLOROPLASTIC"/>
    <property type="match status" value="1"/>
</dbReference>
<evidence type="ECO:0000313" key="14">
    <source>
        <dbReference type="Proteomes" id="UP001314170"/>
    </source>
</evidence>
<dbReference type="InterPro" id="IPR036812">
    <property type="entry name" value="NAD(P)_OxRdtase_dom_sf"/>
</dbReference>
<protein>
    <recommendedName>
        <fullName evidence="4">glycerol-3-phosphate 1-O-acyltransferase</fullName>
        <ecNumber evidence="4">2.3.1.15</ecNumber>
    </recommendedName>
</protein>
<dbReference type="EC" id="2.3.1.15" evidence="4"/>
<evidence type="ECO:0000256" key="10">
    <source>
        <dbReference type="ARBA" id="ARBA00023315"/>
    </source>
</evidence>
<evidence type="ECO:0000256" key="9">
    <source>
        <dbReference type="ARBA" id="ARBA00023264"/>
    </source>
</evidence>
<evidence type="ECO:0000313" key="13">
    <source>
        <dbReference type="EMBL" id="CAK7335613.1"/>
    </source>
</evidence>
<keyword evidence="9" id="KW-1208">Phospholipid metabolism</keyword>
<reference evidence="13 14" key="1">
    <citation type="submission" date="2024-01" db="EMBL/GenBank/DDBJ databases">
        <authorList>
            <person name="Waweru B."/>
        </authorList>
    </citation>
    <scope>NUCLEOTIDE SEQUENCE [LARGE SCALE GENOMIC DNA]</scope>
</reference>
<evidence type="ECO:0000256" key="2">
    <source>
        <dbReference type="ARBA" id="ARBA00005189"/>
    </source>
</evidence>
<evidence type="ECO:0000256" key="7">
    <source>
        <dbReference type="ARBA" id="ARBA00023098"/>
    </source>
</evidence>
<dbReference type="GO" id="GO:0004366">
    <property type="term" value="F:glycerol-3-phosphate O-acyltransferase activity"/>
    <property type="evidence" value="ECO:0007669"/>
    <property type="project" value="UniProtKB-EC"/>
</dbReference>
<dbReference type="InterPro" id="IPR016222">
    <property type="entry name" value="G3P_O-acylTrfase_chlp"/>
</dbReference>
<dbReference type="InterPro" id="IPR023210">
    <property type="entry name" value="NADP_OxRdtase_dom"/>
</dbReference>
<evidence type="ECO:0000256" key="8">
    <source>
        <dbReference type="ARBA" id="ARBA00023209"/>
    </source>
</evidence>
<keyword evidence="10" id="KW-0012">Acyltransferase</keyword>
<keyword evidence="7" id="KW-0443">Lipid metabolism</keyword>
<dbReference type="Gene3D" id="3.40.1130.10">
    <property type="entry name" value="Glycerol-3-phosphate (1)-acyltransferase"/>
    <property type="match status" value="1"/>
</dbReference>
<feature type="domain" description="Glycerol-3-phosphate O-acyltransferase alpha-helical bundle N-terminal" evidence="12">
    <location>
        <begin position="17"/>
        <end position="48"/>
    </location>
</feature>
<dbReference type="SUPFAM" id="SSF69593">
    <property type="entry name" value="Glycerol-3-phosphate (1)-acyltransferase"/>
    <property type="match status" value="1"/>
</dbReference>
<evidence type="ECO:0000256" key="6">
    <source>
        <dbReference type="ARBA" id="ARBA00022679"/>
    </source>
</evidence>
<dbReference type="InterPro" id="IPR038114">
    <property type="entry name" value="GPAT_N_sf"/>
</dbReference>
<dbReference type="SUPFAM" id="SSF51430">
    <property type="entry name" value="NAD(P)-linked oxidoreductase"/>
    <property type="match status" value="1"/>
</dbReference>
<evidence type="ECO:0000256" key="3">
    <source>
        <dbReference type="ARBA" id="ARBA00007937"/>
    </source>
</evidence>